<gene>
    <name evidence="1" type="ORF">ALP05_01400</name>
</gene>
<accession>A0A3M6F1X6</accession>
<comment type="caution">
    <text evidence="1">The sequence shown here is derived from an EMBL/GenBank/DDBJ whole genome shotgun (WGS) entry which is preliminary data.</text>
</comment>
<dbReference type="RefSeq" id="WP_122340414.1">
    <property type="nucleotide sequence ID" value="NZ_RBUY01000109.1"/>
</dbReference>
<name>A0A3M6F1X6_9PSED</name>
<protein>
    <submittedName>
        <fullName evidence="1">Uncharacterized protein</fullName>
    </submittedName>
</protein>
<dbReference type="Proteomes" id="UP000269872">
    <property type="component" value="Unassembled WGS sequence"/>
</dbReference>
<proteinExistence type="predicted"/>
<organism evidence="1 2">
    <name type="scientific">Pseudomonas caricapapayae</name>
    <dbReference type="NCBI Taxonomy" id="46678"/>
    <lineage>
        <taxon>Bacteria</taxon>
        <taxon>Pseudomonadati</taxon>
        <taxon>Pseudomonadota</taxon>
        <taxon>Gammaproteobacteria</taxon>
        <taxon>Pseudomonadales</taxon>
        <taxon>Pseudomonadaceae</taxon>
        <taxon>Pseudomonas</taxon>
    </lineage>
</organism>
<dbReference type="EMBL" id="RBUY01000109">
    <property type="protein sequence ID" value="RMV74538.1"/>
    <property type="molecule type" value="Genomic_DNA"/>
</dbReference>
<dbReference type="AlphaFoldDB" id="A0A3M6F1X6"/>
<reference evidence="1 2" key="1">
    <citation type="submission" date="2018-08" db="EMBL/GenBank/DDBJ databases">
        <title>Recombination of ecologically and evolutionarily significant loci maintains genetic cohesion in the Pseudomonas syringae species complex.</title>
        <authorList>
            <person name="Dillon M."/>
            <person name="Thakur S."/>
            <person name="Almeida R.N.D."/>
            <person name="Weir B.S."/>
            <person name="Guttman D.S."/>
        </authorList>
    </citation>
    <scope>NUCLEOTIDE SEQUENCE [LARGE SCALE GENOMIC DNA]</scope>
    <source>
        <strain evidence="1 2">ICMP 7496</strain>
    </source>
</reference>
<sequence>MSNKNTTAAEFYLNQFNDYANELSFNGETLHAVTDKSVILKKPNGKLVNFNKSDLKQDITFQMEMGILNEEEITHENAQSKFVQMRSLLPA</sequence>
<evidence type="ECO:0000313" key="1">
    <source>
        <dbReference type="EMBL" id="RMV74538.1"/>
    </source>
</evidence>
<evidence type="ECO:0000313" key="2">
    <source>
        <dbReference type="Proteomes" id="UP000269872"/>
    </source>
</evidence>